<keyword evidence="4" id="KW-1185">Reference proteome</keyword>
<keyword evidence="2" id="KW-0732">Signal</keyword>
<organism evidence="3 4">
    <name type="scientific">Conoideocrella luteorostrata</name>
    <dbReference type="NCBI Taxonomy" id="1105319"/>
    <lineage>
        <taxon>Eukaryota</taxon>
        <taxon>Fungi</taxon>
        <taxon>Dikarya</taxon>
        <taxon>Ascomycota</taxon>
        <taxon>Pezizomycotina</taxon>
        <taxon>Sordariomycetes</taxon>
        <taxon>Hypocreomycetidae</taxon>
        <taxon>Hypocreales</taxon>
        <taxon>Clavicipitaceae</taxon>
        <taxon>Conoideocrella</taxon>
    </lineage>
</organism>
<dbReference type="EMBL" id="JASWJB010000051">
    <property type="protein sequence ID" value="KAK2605792.1"/>
    <property type="molecule type" value="Genomic_DNA"/>
</dbReference>
<name>A0AAJ0FV94_9HYPO</name>
<dbReference type="InterPro" id="IPR021476">
    <property type="entry name" value="Egh16-like"/>
</dbReference>
<accession>A0AAJ0FV94</accession>
<reference evidence="3" key="1">
    <citation type="submission" date="2023-06" db="EMBL/GenBank/DDBJ databases">
        <title>Conoideocrella luteorostrata (Hypocreales: Clavicipitaceae), a potential biocontrol fungus for elongate hemlock scale in United States Christmas tree production areas.</title>
        <authorList>
            <person name="Barrett H."/>
            <person name="Lovett B."/>
            <person name="Macias A.M."/>
            <person name="Stajich J.E."/>
            <person name="Kasson M.T."/>
        </authorList>
    </citation>
    <scope>NUCLEOTIDE SEQUENCE</scope>
    <source>
        <strain evidence="3">ARSEF 14590</strain>
    </source>
</reference>
<evidence type="ECO:0000313" key="3">
    <source>
        <dbReference type="EMBL" id="KAK2605792.1"/>
    </source>
</evidence>
<comment type="caution">
    <text evidence="3">The sequence shown here is derived from an EMBL/GenBank/DDBJ whole genome shotgun (WGS) entry which is preliminary data.</text>
</comment>
<protein>
    <recommendedName>
        <fullName evidence="5">Cell surface protein</fullName>
    </recommendedName>
</protein>
<sequence>MRYAFVSAALVATASAHGLVTRIQGANGVTMPGLSVADGTPRDCSSNGCGSQADTAIIRDRDMKSGKASPLGRTQGNGPVDASVLISSFMGAGGAAKAPTNNGASGAAGQEDDLSQLNQQKQQRREEEKRQIDKLFGGLLGGGANNANKGAKDGGAGGAGAGGAGAGAGAGGAGAGAGAGGLAGLAGLAGAGAGGAGAGAGGLAGLAGGLLGGAAGGGGQKNNAAAESMVAATSGMGASQGLPTADEQGRVSLVFRQINQDGAGPLTAEIDPKSGGTDASAFQNAEVEKNVPGLGFGGLSLATNTDFPVVVKMPAGMTCDGKVGGAENVCVVRLRNSAAAGPFGGSAAFTQTKTARKRAVAYNLKKRMEISRQ</sequence>
<dbReference type="Pfam" id="PF11327">
    <property type="entry name" value="Egh16-like"/>
    <property type="match status" value="1"/>
</dbReference>
<dbReference type="PANTHER" id="PTHR34618:SF1">
    <property type="entry name" value="SECRETED PROTEIN"/>
    <property type="match status" value="1"/>
</dbReference>
<dbReference type="AlphaFoldDB" id="A0AAJ0FV94"/>
<feature type="chain" id="PRO_5042568432" description="Cell surface protein" evidence="2">
    <location>
        <begin position="17"/>
        <end position="373"/>
    </location>
</feature>
<dbReference type="PANTHER" id="PTHR34618">
    <property type="entry name" value="SURFACE PROTEIN MAS1, PUTATIVE-RELATED"/>
    <property type="match status" value="1"/>
</dbReference>
<feature type="region of interest" description="Disordered" evidence="1">
    <location>
        <begin position="59"/>
        <end position="79"/>
    </location>
</feature>
<evidence type="ECO:0000256" key="2">
    <source>
        <dbReference type="SAM" id="SignalP"/>
    </source>
</evidence>
<proteinExistence type="predicted"/>
<evidence type="ECO:0000256" key="1">
    <source>
        <dbReference type="SAM" id="MobiDB-lite"/>
    </source>
</evidence>
<gene>
    <name evidence="3" type="ORF">QQS21_003745</name>
</gene>
<feature type="region of interest" description="Disordered" evidence="1">
    <location>
        <begin position="96"/>
        <end position="130"/>
    </location>
</feature>
<feature type="signal peptide" evidence="2">
    <location>
        <begin position="1"/>
        <end position="16"/>
    </location>
</feature>
<evidence type="ECO:0000313" key="4">
    <source>
        <dbReference type="Proteomes" id="UP001251528"/>
    </source>
</evidence>
<evidence type="ECO:0008006" key="5">
    <source>
        <dbReference type="Google" id="ProtNLM"/>
    </source>
</evidence>
<dbReference type="Proteomes" id="UP001251528">
    <property type="component" value="Unassembled WGS sequence"/>
</dbReference>